<dbReference type="InterPro" id="IPR004398">
    <property type="entry name" value="RNA_MeTrfase_RsmD"/>
</dbReference>
<dbReference type="GO" id="GO:0052913">
    <property type="term" value="F:16S rRNA (guanine(966)-N(2))-methyltransferase activity"/>
    <property type="evidence" value="ECO:0007669"/>
    <property type="project" value="UniProtKB-EC"/>
</dbReference>
<reference evidence="3" key="1">
    <citation type="submission" date="2020-06" db="EMBL/GenBank/DDBJ databases">
        <title>Novel chitinolytic bacterium.</title>
        <authorList>
            <person name="Ungkulpasvich U."/>
            <person name="Kosugi A."/>
            <person name="Uke A."/>
        </authorList>
    </citation>
    <scope>NUCLEOTIDE SEQUENCE</scope>
    <source>
        <strain evidence="3">UUS1-1</strain>
    </source>
</reference>
<accession>A0A8J6HSS5</accession>
<keyword evidence="2 3" id="KW-0808">Transferase</keyword>
<dbReference type="Gene3D" id="3.40.50.150">
    <property type="entry name" value="Vaccinia Virus protein VP39"/>
    <property type="match status" value="1"/>
</dbReference>
<dbReference type="InterPro" id="IPR029063">
    <property type="entry name" value="SAM-dependent_MTases_sf"/>
</dbReference>
<dbReference type="PIRSF" id="PIRSF004553">
    <property type="entry name" value="CHP00095"/>
    <property type="match status" value="1"/>
</dbReference>
<keyword evidence="1 3" id="KW-0489">Methyltransferase</keyword>
<dbReference type="InterPro" id="IPR002052">
    <property type="entry name" value="DNA_methylase_N6_adenine_CS"/>
</dbReference>
<dbReference type="Pfam" id="PF03602">
    <property type="entry name" value="Cons_hypoth95"/>
    <property type="match status" value="1"/>
</dbReference>
<dbReference type="EMBL" id="JAAKDE010000015">
    <property type="protein sequence ID" value="MBA2133506.1"/>
    <property type="molecule type" value="Genomic_DNA"/>
</dbReference>
<evidence type="ECO:0000313" key="4">
    <source>
        <dbReference type="Proteomes" id="UP000657177"/>
    </source>
</evidence>
<evidence type="ECO:0000256" key="1">
    <source>
        <dbReference type="ARBA" id="ARBA00022603"/>
    </source>
</evidence>
<dbReference type="NCBIfam" id="TIGR00095">
    <property type="entry name" value="16S rRNA (guanine(966)-N(2))-methyltransferase RsmD"/>
    <property type="match status" value="1"/>
</dbReference>
<dbReference type="SUPFAM" id="SSF53335">
    <property type="entry name" value="S-adenosyl-L-methionine-dependent methyltransferases"/>
    <property type="match status" value="1"/>
</dbReference>
<dbReference type="AlphaFoldDB" id="A0A8J6HSS5"/>
<dbReference type="CDD" id="cd02440">
    <property type="entry name" value="AdoMet_MTases"/>
    <property type="match status" value="1"/>
</dbReference>
<organism evidence="3 4">
    <name type="scientific">Capillibacterium thermochitinicola</name>
    <dbReference type="NCBI Taxonomy" id="2699427"/>
    <lineage>
        <taxon>Bacteria</taxon>
        <taxon>Bacillati</taxon>
        <taxon>Bacillota</taxon>
        <taxon>Capillibacterium</taxon>
    </lineage>
</organism>
<evidence type="ECO:0000313" key="3">
    <source>
        <dbReference type="EMBL" id="MBA2133506.1"/>
    </source>
</evidence>
<gene>
    <name evidence="3" type="primary">rsmD</name>
    <name evidence="3" type="ORF">G5B42_08130</name>
</gene>
<sequence length="192" mass="21557">MRITGGKYGGLKLLGPTHEGLRPTTDMLREALFNILGATFLNGRVLDLFAGAGTLGIEALSRGARAVTFVEKDPKGLRLLKQNLRRLPDTNNTEVRVYPVDVLRILPKISRDEAPYDLIFIDPPFHADLWFRVLELISRLSVLATTGQIVVEIPRRSLLPERIGCLQRVDKRVYGEVSLEFWEYIDDGADGE</sequence>
<protein>
    <submittedName>
        <fullName evidence="3">16S rRNA (Guanine(966)-N(2))-methyltransferase RsmD</fullName>
        <ecNumber evidence="3">2.1.1.171</ecNumber>
    </submittedName>
</protein>
<dbReference type="Proteomes" id="UP000657177">
    <property type="component" value="Unassembled WGS sequence"/>
</dbReference>
<name>A0A8J6HSS5_9FIRM</name>
<dbReference type="GO" id="GO:0003676">
    <property type="term" value="F:nucleic acid binding"/>
    <property type="evidence" value="ECO:0007669"/>
    <property type="project" value="InterPro"/>
</dbReference>
<dbReference type="PROSITE" id="PS00092">
    <property type="entry name" value="N6_MTASE"/>
    <property type="match status" value="1"/>
</dbReference>
<keyword evidence="4" id="KW-1185">Reference proteome</keyword>
<dbReference type="EC" id="2.1.1.171" evidence="3"/>
<dbReference type="PANTHER" id="PTHR43542">
    <property type="entry name" value="METHYLTRANSFERASE"/>
    <property type="match status" value="1"/>
</dbReference>
<comment type="caution">
    <text evidence="3">The sequence shown here is derived from an EMBL/GenBank/DDBJ whole genome shotgun (WGS) entry which is preliminary data.</text>
</comment>
<dbReference type="PANTHER" id="PTHR43542:SF1">
    <property type="entry name" value="METHYLTRANSFERASE"/>
    <property type="match status" value="1"/>
</dbReference>
<evidence type="ECO:0000256" key="2">
    <source>
        <dbReference type="ARBA" id="ARBA00022679"/>
    </source>
</evidence>
<proteinExistence type="predicted"/>